<comment type="caution">
    <text evidence="4">The sequence shown here is derived from an EMBL/GenBank/DDBJ whole genome shotgun (WGS) entry which is preliminary data.</text>
</comment>
<dbReference type="InterPro" id="IPR016032">
    <property type="entry name" value="Sig_transdc_resp-reg_C-effctor"/>
</dbReference>
<protein>
    <recommendedName>
        <fullName evidence="3">HTH luxR-type domain-containing protein</fullName>
    </recommendedName>
</protein>
<dbReference type="SMART" id="SM00421">
    <property type="entry name" value="HTH_LUXR"/>
    <property type="match status" value="1"/>
</dbReference>
<dbReference type="Pfam" id="PF00196">
    <property type="entry name" value="GerE"/>
    <property type="match status" value="1"/>
</dbReference>
<name>A0ABQ3MEF3_9PSEU</name>
<dbReference type="EMBL" id="BNAR01000004">
    <property type="protein sequence ID" value="GHH40252.1"/>
    <property type="molecule type" value="Genomic_DNA"/>
</dbReference>
<dbReference type="PRINTS" id="PR00038">
    <property type="entry name" value="HTHLUXR"/>
</dbReference>
<evidence type="ECO:0000256" key="1">
    <source>
        <dbReference type="ARBA" id="ARBA00022741"/>
    </source>
</evidence>
<gene>
    <name evidence="4" type="ORF">GCM10017774_33340</name>
</gene>
<evidence type="ECO:0000313" key="4">
    <source>
        <dbReference type="EMBL" id="GHH40252.1"/>
    </source>
</evidence>
<evidence type="ECO:0000256" key="2">
    <source>
        <dbReference type="ARBA" id="ARBA00022840"/>
    </source>
</evidence>
<evidence type="ECO:0000259" key="3">
    <source>
        <dbReference type="PROSITE" id="PS50043"/>
    </source>
</evidence>
<dbReference type="InterPro" id="IPR041664">
    <property type="entry name" value="AAA_16"/>
</dbReference>
<dbReference type="InterPro" id="IPR000792">
    <property type="entry name" value="Tscrpt_reg_LuxR_C"/>
</dbReference>
<dbReference type="Pfam" id="PF13191">
    <property type="entry name" value="AAA_16"/>
    <property type="match status" value="1"/>
</dbReference>
<dbReference type="PANTHER" id="PTHR16305">
    <property type="entry name" value="TESTICULAR SOLUBLE ADENYLYL CYCLASE"/>
    <property type="match status" value="1"/>
</dbReference>
<proteinExistence type="predicted"/>
<keyword evidence="1" id="KW-0547">Nucleotide-binding</keyword>
<feature type="domain" description="HTH luxR-type" evidence="3">
    <location>
        <begin position="861"/>
        <end position="925"/>
    </location>
</feature>
<keyword evidence="5" id="KW-1185">Reference proteome</keyword>
<dbReference type="InterPro" id="IPR036388">
    <property type="entry name" value="WH-like_DNA-bd_sf"/>
</dbReference>
<organism evidence="4 5">
    <name type="scientific">Lentzea cavernae</name>
    <dbReference type="NCBI Taxonomy" id="2020703"/>
    <lineage>
        <taxon>Bacteria</taxon>
        <taxon>Bacillati</taxon>
        <taxon>Actinomycetota</taxon>
        <taxon>Actinomycetes</taxon>
        <taxon>Pseudonocardiales</taxon>
        <taxon>Pseudonocardiaceae</taxon>
        <taxon>Lentzea</taxon>
    </lineage>
</organism>
<dbReference type="PROSITE" id="PS50043">
    <property type="entry name" value="HTH_LUXR_2"/>
    <property type="match status" value="1"/>
</dbReference>
<dbReference type="CDD" id="cd06170">
    <property type="entry name" value="LuxR_C_like"/>
    <property type="match status" value="1"/>
</dbReference>
<dbReference type="SUPFAM" id="SSF48452">
    <property type="entry name" value="TPR-like"/>
    <property type="match status" value="1"/>
</dbReference>
<dbReference type="Proteomes" id="UP000605568">
    <property type="component" value="Unassembled WGS sequence"/>
</dbReference>
<dbReference type="PANTHER" id="PTHR16305:SF35">
    <property type="entry name" value="TRANSCRIPTIONAL ACTIVATOR DOMAIN"/>
    <property type="match status" value="1"/>
</dbReference>
<keyword evidence="2" id="KW-0067">ATP-binding</keyword>
<dbReference type="RefSeq" id="WP_191298824.1">
    <property type="nucleotide sequence ID" value="NZ_BNAR01000004.1"/>
</dbReference>
<dbReference type="InterPro" id="IPR027417">
    <property type="entry name" value="P-loop_NTPase"/>
</dbReference>
<sequence length="925" mass="97342">MRSHPVGAEPLPELVERDAETAVLRAAVAAVARGRGGVVVVDASAGMGKTALLRRVRASAVDAGVVVLSARGAELERDFAFGVVRQLLEPALPAEVEQRRALFTGAAAATERIFDLGDGETGSLFSLFNGLYWLLVTLAERGPLVVVADDAQWADPSSMRFLGFLARRLDSVAVLLVVATRGGEHDDGGLLDDVLAAEDCAHLRLRSLSAAGVARLVRDAVGGADDEFCAACHVTTAGNPLFVRELVRVLADGAGDAAAVASAGPDAVREHVAARLRRQPDEVRRVARAVAVLGDDTTLALVAAQAGIGVTTAAAGAEHLVRHGFFGTADPPAFAHVVLRDVVLSLVPLAERGEAHDRAAGVLTAAGAPVARIASHVLRTVPAARPDRVGVLVAAAAQAWQRGSPPDAATYLARARQEPPEEGLRSEVSRLLGNCEVHQLAVADADVHLCEALVLADTPEQRARCGYSLARFRNACGEVGAALALLRRAAAVVPDDAPAELVRDLMSELLGVARADLSARDELVARLAAFRATESDPVLTAHLSVEEVFTGGRADDAVALARTALDGNRLTPERSALWSAVNTLVVADRLVEAEQRAQRALRNGLERGQLFAVGIVHGYLARISLLRGNLAAADEHVELGTRAVPRPNVALPALDAARVHLLVERGRLDEASAVLADGALADGALPRASLHTWLLESRMRLHAARGDDEALLADATACGALYARWGVTGLWDVQWRLHAATAHRRAGRREEAAVLISEQLRLARAFGVPRQVATALRAAADGDAGMLAEAVRLLRESTARLELAEALADLGEARQRAGDRAGARTATREAAEIAVECGAEALADRLRTGLAAGGGRMPRIEVTGVAALTPSELRVAELAAGALTNRQIAENLFVTEKTVETHLGRAYRKLGVRSRTQLAVHMSAR</sequence>
<dbReference type="InterPro" id="IPR011990">
    <property type="entry name" value="TPR-like_helical_dom_sf"/>
</dbReference>
<accession>A0ABQ3MEF3</accession>
<dbReference type="SUPFAM" id="SSF52540">
    <property type="entry name" value="P-loop containing nucleoside triphosphate hydrolases"/>
    <property type="match status" value="1"/>
</dbReference>
<dbReference type="SUPFAM" id="SSF46894">
    <property type="entry name" value="C-terminal effector domain of the bipartite response regulators"/>
    <property type="match status" value="1"/>
</dbReference>
<reference evidence="5" key="1">
    <citation type="journal article" date="2019" name="Int. J. Syst. Evol. Microbiol.">
        <title>The Global Catalogue of Microorganisms (GCM) 10K type strain sequencing project: providing services to taxonomists for standard genome sequencing and annotation.</title>
        <authorList>
            <consortium name="The Broad Institute Genomics Platform"/>
            <consortium name="The Broad Institute Genome Sequencing Center for Infectious Disease"/>
            <person name="Wu L."/>
            <person name="Ma J."/>
        </authorList>
    </citation>
    <scope>NUCLEOTIDE SEQUENCE [LARGE SCALE GENOMIC DNA]</scope>
    <source>
        <strain evidence="5">CGMCC 4.7367</strain>
    </source>
</reference>
<dbReference type="Gene3D" id="1.10.10.10">
    <property type="entry name" value="Winged helix-like DNA-binding domain superfamily/Winged helix DNA-binding domain"/>
    <property type="match status" value="1"/>
</dbReference>
<evidence type="ECO:0000313" key="5">
    <source>
        <dbReference type="Proteomes" id="UP000605568"/>
    </source>
</evidence>